<accession>A0A8H5F2I3</accession>
<dbReference type="AlphaFoldDB" id="A0A8H5F2I3"/>
<organism evidence="1 2">
    <name type="scientific">Psilocybe cf. subviscida</name>
    <dbReference type="NCBI Taxonomy" id="2480587"/>
    <lineage>
        <taxon>Eukaryota</taxon>
        <taxon>Fungi</taxon>
        <taxon>Dikarya</taxon>
        <taxon>Basidiomycota</taxon>
        <taxon>Agaricomycotina</taxon>
        <taxon>Agaricomycetes</taxon>
        <taxon>Agaricomycetidae</taxon>
        <taxon>Agaricales</taxon>
        <taxon>Agaricineae</taxon>
        <taxon>Strophariaceae</taxon>
        <taxon>Psilocybe</taxon>
    </lineage>
</organism>
<evidence type="ECO:0008006" key="3">
    <source>
        <dbReference type="Google" id="ProtNLM"/>
    </source>
</evidence>
<gene>
    <name evidence="1" type="ORF">D9619_001126</name>
</gene>
<dbReference type="Proteomes" id="UP000567179">
    <property type="component" value="Unassembled WGS sequence"/>
</dbReference>
<reference evidence="1 2" key="1">
    <citation type="journal article" date="2020" name="ISME J.">
        <title>Uncovering the hidden diversity of litter-decomposition mechanisms in mushroom-forming fungi.</title>
        <authorList>
            <person name="Floudas D."/>
            <person name="Bentzer J."/>
            <person name="Ahren D."/>
            <person name="Johansson T."/>
            <person name="Persson P."/>
            <person name="Tunlid A."/>
        </authorList>
    </citation>
    <scope>NUCLEOTIDE SEQUENCE [LARGE SCALE GENOMIC DNA]</scope>
    <source>
        <strain evidence="1 2">CBS 101986</strain>
    </source>
</reference>
<evidence type="ECO:0000313" key="1">
    <source>
        <dbReference type="EMBL" id="KAF5321475.1"/>
    </source>
</evidence>
<name>A0A8H5F2I3_9AGAR</name>
<keyword evidence="2" id="KW-1185">Reference proteome</keyword>
<dbReference type="Gene3D" id="3.60.10.10">
    <property type="entry name" value="Endonuclease/exonuclease/phosphatase"/>
    <property type="match status" value="1"/>
</dbReference>
<dbReference type="SUPFAM" id="SSF56219">
    <property type="entry name" value="DNase I-like"/>
    <property type="match status" value="1"/>
</dbReference>
<dbReference type="OrthoDB" id="3057246at2759"/>
<evidence type="ECO:0000313" key="2">
    <source>
        <dbReference type="Proteomes" id="UP000567179"/>
    </source>
</evidence>
<sequence>MHQLPKPLGNYPCGYININSCSSLVIDSARVAFVGWVLAASNVPTEAELNTVRLVIYSVCANHSDPKPWVGLPASTSYLRIMGAPYFNNGTGTVCMQPSDFETKLLAAPFCELVQLSGVPHIIRNSRTAWTCTVYFNIHDSQTGACASQLIKRELMFGNVVCPIQGTRANSGTPHCMRCHCWGHPTTACMARATVCMHCAGPHNKDNHRKAAACCQAKPKANLPVLATAASVPCPHSPHCVNCSGDHLATACKCMFFRNHFNREWITACYAQVYDVLFVQEPAWRLIRSAPSAGNVEGEEVVGAPNHSSWIAMVRPPDPDTHPRVMAYVLMRLSAWRPSMRRDIIDHRDVLVLSLFAEGHTFNFRNVYSDNKFTAIRLLAARADTLPQFHYMGGNFNCHSSAWDPVPCPANMAASHWLLEVAATIGLELETVSNPGPTHIPRDASKGPLVIDLVFLPVACPLWSLPSV</sequence>
<dbReference type="InterPro" id="IPR036691">
    <property type="entry name" value="Endo/exonu/phosph_ase_sf"/>
</dbReference>
<protein>
    <recommendedName>
        <fullName evidence="3">Endonuclease/exonuclease/phosphatase domain-containing protein</fullName>
    </recommendedName>
</protein>
<proteinExistence type="predicted"/>
<comment type="caution">
    <text evidence="1">The sequence shown here is derived from an EMBL/GenBank/DDBJ whole genome shotgun (WGS) entry which is preliminary data.</text>
</comment>
<dbReference type="EMBL" id="JAACJJ010000028">
    <property type="protein sequence ID" value="KAF5321475.1"/>
    <property type="molecule type" value="Genomic_DNA"/>
</dbReference>